<gene>
    <name evidence="2" type="ORF">ADK38_19670</name>
</gene>
<dbReference type="SMART" id="SM00530">
    <property type="entry name" value="HTH_XRE"/>
    <property type="match status" value="1"/>
</dbReference>
<evidence type="ECO:0000259" key="1">
    <source>
        <dbReference type="SMART" id="SM00530"/>
    </source>
</evidence>
<dbReference type="Pfam" id="PF19054">
    <property type="entry name" value="DUF5753"/>
    <property type="match status" value="1"/>
</dbReference>
<dbReference type="InterPro" id="IPR010982">
    <property type="entry name" value="Lambda_DNA-bd_dom_sf"/>
</dbReference>
<comment type="caution">
    <text evidence="2">The sequence shown here is derived from an EMBL/GenBank/DDBJ whole genome shotgun (WGS) entry which is preliminary data.</text>
</comment>
<evidence type="ECO:0000313" key="3">
    <source>
        <dbReference type="Proteomes" id="UP000037020"/>
    </source>
</evidence>
<feature type="domain" description="HTH cro/C1-type" evidence="1">
    <location>
        <begin position="17"/>
        <end position="72"/>
    </location>
</feature>
<organism evidence="2 3">
    <name type="scientific">Streptomyces varsoviensis</name>
    <dbReference type="NCBI Taxonomy" id="67373"/>
    <lineage>
        <taxon>Bacteria</taxon>
        <taxon>Bacillati</taxon>
        <taxon>Actinomycetota</taxon>
        <taxon>Actinomycetes</taxon>
        <taxon>Kitasatosporales</taxon>
        <taxon>Streptomycetaceae</taxon>
        <taxon>Streptomyces</taxon>
    </lineage>
</organism>
<dbReference type="InterPro" id="IPR043917">
    <property type="entry name" value="DUF5753"/>
</dbReference>
<dbReference type="EMBL" id="LGUT01001675">
    <property type="protein sequence ID" value="KOG88459.1"/>
    <property type="molecule type" value="Genomic_DNA"/>
</dbReference>
<dbReference type="InterPro" id="IPR001387">
    <property type="entry name" value="Cro/C1-type_HTH"/>
</dbReference>
<evidence type="ECO:0000313" key="2">
    <source>
        <dbReference type="EMBL" id="KOG88459.1"/>
    </source>
</evidence>
<dbReference type="CDD" id="cd00093">
    <property type="entry name" value="HTH_XRE"/>
    <property type="match status" value="1"/>
</dbReference>
<dbReference type="Gene3D" id="1.10.260.40">
    <property type="entry name" value="lambda repressor-like DNA-binding domains"/>
    <property type="match status" value="1"/>
</dbReference>
<dbReference type="Proteomes" id="UP000037020">
    <property type="component" value="Unassembled WGS sequence"/>
</dbReference>
<keyword evidence="3" id="KW-1185">Reference proteome</keyword>
<dbReference type="Pfam" id="PF13560">
    <property type="entry name" value="HTH_31"/>
    <property type="match status" value="1"/>
</dbReference>
<dbReference type="RefSeq" id="WP_030887236.1">
    <property type="nucleotide sequence ID" value="NZ_JBIRHZ010000002.1"/>
</dbReference>
<dbReference type="SUPFAM" id="SSF47413">
    <property type="entry name" value="lambda repressor-like DNA-binding domains"/>
    <property type="match status" value="1"/>
</dbReference>
<proteinExistence type="predicted"/>
<protein>
    <submittedName>
        <fullName evidence="2">XRE family transcriptional regulator</fullName>
    </submittedName>
</protein>
<accession>A0ABR5J4W1</accession>
<sequence length="293" mass="32450">MPAGGKPTVRSRRLGAALKRYRLAARLDQEHAAEALGCSMAKISRVEAGISGSRVGDVRVLLDLYEVEDANMRVQLEHLARQSNKRGWWLDYAGVVSDEHADLIALETDASYIRSWQPLFVPGLLQTPSYFQTLIDASHTVYSPETVEKGIAVRRERARVLEETSGSHFAAVIWEPALTAPMPSTKVHRQQLEHILNVAQRQNVTIQVLPFSEWGAAHMTSHFVMFSFGPEPAPEAVAFDITTSTVILENLEDTAKHARIFEALRSAALSPEKSLAFLQNAIGNIPESEKEEA</sequence>
<name>A0ABR5J4W1_9ACTN</name>
<reference evidence="2 3" key="1">
    <citation type="submission" date="2015-07" db="EMBL/GenBank/DDBJ databases">
        <authorList>
            <person name="Ju K.-S."/>
            <person name="Doroghazi J.R."/>
            <person name="Metcalf W.W."/>
        </authorList>
    </citation>
    <scope>NUCLEOTIDE SEQUENCE [LARGE SCALE GENOMIC DNA]</scope>
    <source>
        <strain evidence="2 3">NRRL B-3589</strain>
    </source>
</reference>